<evidence type="ECO:0000256" key="6">
    <source>
        <dbReference type="SAM" id="Phobius"/>
    </source>
</evidence>
<dbReference type="RefSeq" id="XP_001877935.1">
    <property type="nucleotide sequence ID" value="XM_001877900.1"/>
</dbReference>
<feature type="compositionally biased region" description="Gly residues" evidence="5">
    <location>
        <begin position="379"/>
        <end position="400"/>
    </location>
</feature>
<dbReference type="Gene3D" id="1.20.1070.10">
    <property type="entry name" value="Rhodopsin 7-helix transmembrane proteins"/>
    <property type="match status" value="1"/>
</dbReference>
<evidence type="ECO:0000256" key="4">
    <source>
        <dbReference type="ARBA" id="ARBA00023136"/>
    </source>
</evidence>
<feature type="transmembrane region" description="Helical" evidence="6">
    <location>
        <begin position="274"/>
        <end position="299"/>
    </location>
</feature>
<accession>B0D1R0</accession>
<evidence type="ECO:0000313" key="8">
    <source>
        <dbReference type="Proteomes" id="UP000001194"/>
    </source>
</evidence>
<dbReference type="PANTHER" id="PTHR23112:SF37">
    <property type="entry name" value="G PROTEIN-COUPLED RECEPTOR GPR1"/>
    <property type="match status" value="1"/>
</dbReference>
<keyword evidence="8" id="KW-1185">Reference proteome</keyword>
<feature type="region of interest" description="Disordered" evidence="5">
    <location>
        <begin position="314"/>
        <end position="352"/>
    </location>
</feature>
<protein>
    <submittedName>
        <fullName evidence="7">Predicted protein</fullName>
    </submittedName>
</protein>
<dbReference type="GO" id="GO:0007189">
    <property type="term" value="P:adenylate cyclase-activating G protein-coupled receptor signaling pathway"/>
    <property type="evidence" value="ECO:0007669"/>
    <property type="project" value="TreeGrafter"/>
</dbReference>
<dbReference type="AlphaFoldDB" id="B0D1R0"/>
<dbReference type="GO" id="GO:0005886">
    <property type="term" value="C:plasma membrane"/>
    <property type="evidence" value="ECO:0007669"/>
    <property type="project" value="TreeGrafter"/>
</dbReference>
<dbReference type="GeneID" id="6072999"/>
<dbReference type="InterPro" id="IPR000276">
    <property type="entry name" value="GPCR_Rhodpsn"/>
</dbReference>
<feature type="compositionally biased region" description="Polar residues" evidence="5">
    <location>
        <begin position="316"/>
        <end position="328"/>
    </location>
</feature>
<reference evidence="7 8" key="1">
    <citation type="journal article" date="2008" name="Nature">
        <title>The genome of Laccaria bicolor provides insights into mycorrhizal symbiosis.</title>
        <authorList>
            <person name="Martin F."/>
            <person name="Aerts A."/>
            <person name="Ahren D."/>
            <person name="Brun A."/>
            <person name="Danchin E.G.J."/>
            <person name="Duchaussoy F."/>
            <person name="Gibon J."/>
            <person name="Kohler A."/>
            <person name="Lindquist E."/>
            <person name="Pereda V."/>
            <person name="Salamov A."/>
            <person name="Shapiro H.J."/>
            <person name="Wuyts J."/>
            <person name="Blaudez D."/>
            <person name="Buee M."/>
            <person name="Brokstein P."/>
            <person name="Canbaeck B."/>
            <person name="Cohen D."/>
            <person name="Courty P.E."/>
            <person name="Coutinho P.M."/>
            <person name="Delaruelle C."/>
            <person name="Detter J.C."/>
            <person name="Deveau A."/>
            <person name="DiFazio S."/>
            <person name="Duplessis S."/>
            <person name="Fraissinet-Tachet L."/>
            <person name="Lucic E."/>
            <person name="Frey-Klett P."/>
            <person name="Fourrey C."/>
            <person name="Feussner I."/>
            <person name="Gay G."/>
            <person name="Grimwood J."/>
            <person name="Hoegger P.J."/>
            <person name="Jain P."/>
            <person name="Kilaru S."/>
            <person name="Labbe J."/>
            <person name="Lin Y.C."/>
            <person name="Legue V."/>
            <person name="Le Tacon F."/>
            <person name="Marmeisse R."/>
            <person name="Melayah D."/>
            <person name="Montanini B."/>
            <person name="Muratet M."/>
            <person name="Nehls U."/>
            <person name="Niculita-Hirzel H."/>
            <person name="Oudot-Le Secq M.P."/>
            <person name="Peter M."/>
            <person name="Quesneville H."/>
            <person name="Rajashekar B."/>
            <person name="Reich M."/>
            <person name="Rouhier N."/>
            <person name="Schmutz J."/>
            <person name="Yin T."/>
            <person name="Chalot M."/>
            <person name="Henrissat B."/>
            <person name="Kuees U."/>
            <person name="Lucas S."/>
            <person name="Van de Peer Y."/>
            <person name="Podila G.K."/>
            <person name="Polle A."/>
            <person name="Pukkila P.J."/>
            <person name="Richardson P.M."/>
            <person name="Rouze P."/>
            <person name="Sanders I.R."/>
            <person name="Stajich J.E."/>
            <person name="Tunlid A."/>
            <person name="Tuskan G."/>
            <person name="Grigoriev I.V."/>
        </authorList>
    </citation>
    <scope>NUCLEOTIDE SEQUENCE [LARGE SCALE GENOMIC DNA]</scope>
    <source>
        <strain evidence="8">S238N-H82 / ATCC MYA-4686</strain>
    </source>
</reference>
<evidence type="ECO:0000256" key="5">
    <source>
        <dbReference type="SAM" id="MobiDB-lite"/>
    </source>
</evidence>
<dbReference type="Proteomes" id="UP000001194">
    <property type="component" value="Unassembled WGS sequence"/>
</dbReference>
<proteinExistence type="predicted"/>
<dbReference type="Pfam" id="PF00001">
    <property type="entry name" value="7tm_1"/>
    <property type="match status" value="1"/>
</dbReference>
<dbReference type="OrthoDB" id="100006at2759"/>
<feature type="region of interest" description="Disordered" evidence="5">
    <location>
        <begin position="367"/>
        <end position="434"/>
    </location>
</feature>
<dbReference type="KEGG" id="lbc:LACBIDRAFT_314166"/>
<evidence type="ECO:0000256" key="1">
    <source>
        <dbReference type="ARBA" id="ARBA00004141"/>
    </source>
</evidence>
<dbReference type="GO" id="GO:0004930">
    <property type="term" value="F:G protein-coupled receptor activity"/>
    <property type="evidence" value="ECO:0007669"/>
    <property type="project" value="InterPro"/>
</dbReference>
<dbReference type="HOGENOM" id="CLU_027149_0_2_1"/>
<feature type="transmembrane region" description="Helical" evidence="6">
    <location>
        <begin position="248"/>
        <end position="268"/>
    </location>
</feature>
<dbReference type="CDD" id="cd00637">
    <property type="entry name" value="7tm_classA_rhodopsin-like"/>
    <property type="match status" value="1"/>
</dbReference>
<keyword evidence="2 6" id="KW-0812">Transmembrane</keyword>
<feature type="transmembrane region" description="Helical" evidence="6">
    <location>
        <begin position="20"/>
        <end position="40"/>
    </location>
</feature>
<feature type="transmembrane region" description="Helical" evidence="6">
    <location>
        <begin position="135"/>
        <end position="155"/>
    </location>
</feature>
<evidence type="ECO:0000313" key="7">
    <source>
        <dbReference type="EMBL" id="EDR12038.1"/>
    </source>
</evidence>
<feature type="compositionally biased region" description="Low complexity" evidence="5">
    <location>
        <begin position="368"/>
        <end position="378"/>
    </location>
</feature>
<feature type="transmembrane region" description="Helical" evidence="6">
    <location>
        <begin position="186"/>
        <end position="212"/>
    </location>
</feature>
<sequence length="434" mass="47630">MSTLTPKQFSFGERLGVTFSVQSSILSALSVTVIMTYILVKWSRRTLSSKNEASVSDSGLFLNLMVADLIQALGNLPSIRWIADAKITEGHLCTAQAALKQVGINGVALTTMAIALHTFAILILRWRTPQNFSRFVVLGIWIFTALVVGIPNAVFRHDVYYGADPGSYWCWIVNKYKAEQIVSEYLWVWSTAVALIILYGFMFLVIQGYVIIDDDGLHWHGKARAHLDLSGGDTEEERDNKKIARMMLFYPAVYVGCVLPNTFSRWFYFSGYTIPYQFTLFASALYALSGLFNLLLFFLTRPAMVIGPAQVELADSPSSPNQNTTYPSSKYGHLPNRIIEDPDQKGSLPDFDARSLSIDHQSATLRYSPVPGGLVPRPGTGGSGGGGGMRPGTGGSGSGMGYPPTSSALRNEGLMHGRSNSFEDEEEDYGRLPG</sequence>
<dbReference type="InParanoid" id="B0D1R0"/>
<organism evidence="8">
    <name type="scientific">Laccaria bicolor (strain S238N-H82 / ATCC MYA-4686)</name>
    <name type="common">Bicoloured deceiver</name>
    <name type="synonym">Laccaria laccata var. bicolor</name>
    <dbReference type="NCBI Taxonomy" id="486041"/>
    <lineage>
        <taxon>Eukaryota</taxon>
        <taxon>Fungi</taxon>
        <taxon>Dikarya</taxon>
        <taxon>Basidiomycota</taxon>
        <taxon>Agaricomycotina</taxon>
        <taxon>Agaricomycetes</taxon>
        <taxon>Agaricomycetidae</taxon>
        <taxon>Agaricales</taxon>
        <taxon>Agaricineae</taxon>
        <taxon>Hydnangiaceae</taxon>
        <taxon>Laccaria</taxon>
    </lineage>
</organism>
<evidence type="ECO:0000256" key="2">
    <source>
        <dbReference type="ARBA" id="ARBA00022692"/>
    </source>
</evidence>
<comment type="subcellular location">
    <subcellularLocation>
        <location evidence="1">Membrane</location>
        <topology evidence="1">Multi-pass membrane protein</topology>
    </subcellularLocation>
</comment>
<feature type="transmembrane region" description="Helical" evidence="6">
    <location>
        <begin position="102"/>
        <end position="123"/>
    </location>
</feature>
<gene>
    <name evidence="7" type="ORF">LACBIDRAFT_314166</name>
</gene>
<dbReference type="EMBL" id="DS547095">
    <property type="protein sequence ID" value="EDR12038.1"/>
    <property type="molecule type" value="Genomic_DNA"/>
</dbReference>
<keyword evidence="4 6" id="KW-0472">Membrane</keyword>
<dbReference type="SUPFAM" id="SSF81321">
    <property type="entry name" value="Family A G protein-coupled receptor-like"/>
    <property type="match status" value="1"/>
</dbReference>
<evidence type="ECO:0000256" key="3">
    <source>
        <dbReference type="ARBA" id="ARBA00022989"/>
    </source>
</evidence>
<keyword evidence="3 6" id="KW-1133">Transmembrane helix</keyword>
<dbReference type="PANTHER" id="PTHR23112">
    <property type="entry name" value="G PROTEIN-COUPLED RECEPTOR 157-RELATED"/>
    <property type="match status" value="1"/>
</dbReference>
<feature type="transmembrane region" description="Helical" evidence="6">
    <location>
        <begin position="60"/>
        <end position="82"/>
    </location>
</feature>
<name>B0D1R0_LACBS</name>